<accession>A0A0A9ESD3</accession>
<sequence>MVFCTSEEPEPEAPSSCQTLSCHRTQDSCANPRSSDYPGFV</sequence>
<reference evidence="1" key="2">
    <citation type="journal article" date="2015" name="Data Brief">
        <title>Shoot transcriptome of the giant reed, Arundo donax.</title>
        <authorList>
            <person name="Barrero R.A."/>
            <person name="Guerrero F.D."/>
            <person name="Moolhuijzen P."/>
            <person name="Goolsby J.A."/>
            <person name="Tidwell J."/>
            <person name="Bellgard S.E."/>
            <person name="Bellgard M.I."/>
        </authorList>
    </citation>
    <scope>NUCLEOTIDE SEQUENCE</scope>
    <source>
        <tissue evidence="1">Shoot tissue taken approximately 20 cm above the soil surface</tissue>
    </source>
</reference>
<dbReference type="EMBL" id="GBRH01197095">
    <property type="protein sequence ID" value="JAE00801.1"/>
    <property type="molecule type" value="Transcribed_RNA"/>
</dbReference>
<protein>
    <submittedName>
        <fullName evidence="1">Uncharacterized protein</fullName>
    </submittedName>
</protein>
<reference evidence="1" key="1">
    <citation type="submission" date="2014-09" db="EMBL/GenBank/DDBJ databases">
        <authorList>
            <person name="Magalhaes I.L.F."/>
            <person name="Oliveira U."/>
            <person name="Santos F.R."/>
            <person name="Vidigal T.H.D.A."/>
            <person name="Brescovit A.D."/>
            <person name="Santos A.J."/>
        </authorList>
    </citation>
    <scope>NUCLEOTIDE SEQUENCE</scope>
    <source>
        <tissue evidence="1">Shoot tissue taken approximately 20 cm above the soil surface</tissue>
    </source>
</reference>
<evidence type="ECO:0000313" key="1">
    <source>
        <dbReference type="EMBL" id="JAE00801.1"/>
    </source>
</evidence>
<proteinExistence type="predicted"/>
<name>A0A0A9ESD3_ARUDO</name>
<organism evidence="1">
    <name type="scientific">Arundo donax</name>
    <name type="common">Giant reed</name>
    <name type="synonym">Donax arundinaceus</name>
    <dbReference type="NCBI Taxonomy" id="35708"/>
    <lineage>
        <taxon>Eukaryota</taxon>
        <taxon>Viridiplantae</taxon>
        <taxon>Streptophyta</taxon>
        <taxon>Embryophyta</taxon>
        <taxon>Tracheophyta</taxon>
        <taxon>Spermatophyta</taxon>
        <taxon>Magnoliopsida</taxon>
        <taxon>Liliopsida</taxon>
        <taxon>Poales</taxon>
        <taxon>Poaceae</taxon>
        <taxon>PACMAD clade</taxon>
        <taxon>Arundinoideae</taxon>
        <taxon>Arundineae</taxon>
        <taxon>Arundo</taxon>
    </lineage>
</organism>
<dbReference type="AlphaFoldDB" id="A0A0A9ESD3"/>